<reference evidence="2" key="1">
    <citation type="journal article" date="2014" name="Gene">
        <title>Genome-guided analysis of transformation efficiency and carbon dioxide assimilation by Moorella thermoacetica Y72.</title>
        <authorList>
            <person name="Tsukahara K."/>
            <person name="Kita A."/>
            <person name="Nakashimada Y."/>
            <person name="Hoshino T."/>
            <person name="Murakami K."/>
        </authorList>
    </citation>
    <scope>NUCLEOTIDE SEQUENCE [LARGE SCALE GENOMIC DNA]</scope>
    <source>
        <strain evidence="2">Y72</strain>
    </source>
</reference>
<proteinExistence type="predicted"/>
<dbReference type="EMBL" id="DF238840">
    <property type="protein sequence ID" value="GAF26396.1"/>
    <property type="molecule type" value="Genomic_DNA"/>
</dbReference>
<organism evidence="2">
    <name type="scientific">Moorella thermoacetica Y72</name>
    <dbReference type="NCBI Taxonomy" id="1325331"/>
    <lineage>
        <taxon>Bacteria</taxon>
        <taxon>Bacillati</taxon>
        <taxon>Bacillota</taxon>
        <taxon>Clostridia</taxon>
        <taxon>Neomoorellales</taxon>
        <taxon>Neomoorellaceae</taxon>
        <taxon>Neomoorella</taxon>
    </lineage>
</organism>
<keyword evidence="2" id="KW-0687">Ribonucleoprotein</keyword>
<name>A0A0S6UG04_NEOTH</name>
<feature type="region of interest" description="Disordered" evidence="1">
    <location>
        <begin position="31"/>
        <end position="72"/>
    </location>
</feature>
<protein>
    <submittedName>
        <fullName evidence="2">Ribosomal protein S2</fullName>
    </submittedName>
</protein>
<accession>A0A0S6UG04</accession>
<gene>
    <name evidence="2" type="ORF">MTY_1736</name>
</gene>
<evidence type="ECO:0000256" key="1">
    <source>
        <dbReference type="SAM" id="MobiDB-lite"/>
    </source>
</evidence>
<evidence type="ECO:0000313" key="2">
    <source>
        <dbReference type="EMBL" id="GAF26396.1"/>
    </source>
</evidence>
<dbReference type="Proteomes" id="UP000063718">
    <property type="component" value="Unassembled WGS sequence"/>
</dbReference>
<dbReference type="GO" id="GO:0005840">
    <property type="term" value="C:ribosome"/>
    <property type="evidence" value="ECO:0007669"/>
    <property type="project" value="UniProtKB-KW"/>
</dbReference>
<keyword evidence="2" id="KW-0689">Ribosomal protein</keyword>
<feature type="compositionally biased region" description="Basic and acidic residues" evidence="1">
    <location>
        <begin position="62"/>
        <end position="72"/>
    </location>
</feature>
<sequence>MFFLPGRSLPHLHHFPSLIYTEARQDQAQQFCHPGHVGPPAGLGDQPQETLHPGGVEFPRPGNEDSARGKRR</sequence>
<dbReference type="AlphaFoldDB" id="A0A0S6UG04"/>